<keyword evidence="3" id="KW-1185">Reference proteome</keyword>
<dbReference type="HOGENOM" id="CLU_1702610_0_0_0"/>
<dbReference type="PaxDb" id="123214-PERMA_0973"/>
<dbReference type="AlphaFoldDB" id="C0QQ13"/>
<evidence type="ECO:0000313" key="2">
    <source>
        <dbReference type="EMBL" id="ACO04685.1"/>
    </source>
</evidence>
<keyword evidence="1" id="KW-0812">Transmembrane</keyword>
<evidence type="ECO:0000313" key="3">
    <source>
        <dbReference type="Proteomes" id="UP000001366"/>
    </source>
</evidence>
<dbReference type="EMBL" id="CP001230">
    <property type="protein sequence ID" value="ACO04685.1"/>
    <property type="molecule type" value="Genomic_DNA"/>
</dbReference>
<dbReference type="OrthoDB" id="9816007at2"/>
<name>C0QQ13_PERMH</name>
<evidence type="ECO:0000256" key="1">
    <source>
        <dbReference type="SAM" id="Phobius"/>
    </source>
</evidence>
<sequence>MIMLKSIPPRYILLLLIPIIIPVLPLFFKDYIDRTVGDLINRYVEPHFKLEINYPEINLSYKDKMRINTAFIKNSLDVHPYKEEITSDKKIKEPPPEYKVNFIYIGINKKFVMINGKLFRENDRISKDERIIKIEKDRILLKGKWGERWIDFSR</sequence>
<dbReference type="KEGG" id="pmx:PERMA_0973"/>
<accession>C0QQ13</accession>
<reference evidence="2 3" key="1">
    <citation type="journal article" date="2009" name="J. Bacteriol.">
        <title>Complete and draft genome sequences of six members of the Aquificales.</title>
        <authorList>
            <person name="Reysenbach A.L."/>
            <person name="Hamamura N."/>
            <person name="Podar M."/>
            <person name="Griffiths E."/>
            <person name="Ferreira S."/>
            <person name="Hochstein R."/>
            <person name="Heidelberg J."/>
            <person name="Johnson J."/>
            <person name="Mead D."/>
            <person name="Pohorille A."/>
            <person name="Sarmiento M."/>
            <person name="Schweighofer K."/>
            <person name="Seshadri R."/>
            <person name="Voytek M.A."/>
        </authorList>
    </citation>
    <scope>NUCLEOTIDE SEQUENCE [LARGE SCALE GENOMIC DNA]</scope>
    <source>
        <strain evidence="3">DSM 14350 / EX-H1</strain>
    </source>
</reference>
<proteinExistence type="predicted"/>
<protein>
    <submittedName>
        <fullName evidence="2">Uncharacterized protein</fullName>
    </submittedName>
</protein>
<dbReference type="RefSeq" id="WP_012676922.1">
    <property type="nucleotide sequence ID" value="NC_012440.1"/>
</dbReference>
<dbReference type="STRING" id="123214.PERMA_0973"/>
<keyword evidence="1" id="KW-1133">Transmembrane helix</keyword>
<keyword evidence="1" id="KW-0472">Membrane</keyword>
<dbReference type="eggNOG" id="ENOG502ZQ56">
    <property type="taxonomic scope" value="Bacteria"/>
</dbReference>
<gene>
    <name evidence="2" type="ordered locus">PERMA_0973</name>
</gene>
<feature type="transmembrane region" description="Helical" evidence="1">
    <location>
        <begin position="12"/>
        <end position="28"/>
    </location>
</feature>
<organism evidence="2 3">
    <name type="scientific">Persephonella marina (strain DSM 14350 / EX-H1)</name>
    <dbReference type="NCBI Taxonomy" id="123214"/>
    <lineage>
        <taxon>Bacteria</taxon>
        <taxon>Pseudomonadati</taxon>
        <taxon>Aquificota</taxon>
        <taxon>Aquificia</taxon>
        <taxon>Aquificales</taxon>
        <taxon>Hydrogenothermaceae</taxon>
        <taxon>Persephonella</taxon>
    </lineage>
</organism>
<dbReference type="Proteomes" id="UP000001366">
    <property type="component" value="Chromosome"/>
</dbReference>